<protein>
    <submittedName>
        <fullName evidence="2">Uncharacterized protein</fullName>
    </submittedName>
</protein>
<proteinExistence type="predicted"/>
<evidence type="ECO:0000256" key="1">
    <source>
        <dbReference type="SAM" id="MobiDB-lite"/>
    </source>
</evidence>
<dbReference type="EMBL" id="HBEG01046233">
    <property type="protein sequence ID" value="CAD8384401.1"/>
    <property type="molecule type" value="Transcribed_RNA"/>
</dbReference>
<evidence type="ECO:0000313" key="2">
    <source>
        <dbReference type="EMBL" id="CAD8384401.1"/>
    </source>
</evidence>
<feature type="compositionally biased region" description="Basic and acidic residues" evidence="1">
    <location>
        <begin position="13"/>
        <end position="25"/>
    </location>
</feature>
<dbReference type="AlphaFoldDB" id="A0A7S0B641"/>
<dbReference type="PROSITE" id="PS50096">
    <property type="entry name" value="IQ"/>
    <property type="match status" value="1"/>
</dbReference>
<gene>
    <name evidence="2" type="ORF">PBAH0796_LOCUS28089</name>
</gene>
<feature type="region of interest" description="Disordered" evidence="1">
    <location>
        <begin position="1"/>
        <end position="38"/>
    </location>
</feature>
<sequence>MEASGLQRKQHQRCSEPLESEEQRLTEGTQSEETPEDITRWLQAELVARKGRKHPKARAALTKELARLKKGGDLDQAFRATFEDNFGECLAKWEHSSHDQNLSTVPPHQSFPSLVLVLEQRYGASRLTPPPSPAKLGFQMLSHATDNPRERWNVFIEARRVLLQAIRIEDAKFAATVPRRTHRPRLTWPLSTQEAADRLSALWRGVRTRRQLRRQHGNAVADLLLAEVRRREAVEYQRTAWRQQICTVLQEALRPCSWRGGSRLAGLRRVVLWEHIFAFLRPLGVREDVHNTVAVVAEQLLEHARAHSHLVHAVVVAHGWHLLSRARYSPTAREKEDALRALSACAAPGRGKADGRAPPAAVAEAVAAARAETQARAAECTEAGAAFLAVREWRLAAESLDEAARVAGTVPELLQRAGLCPAGPREAASAEAARRHAARAASAWLLAAKRAGCAGRQGQEALQCAAAALARAGRACDAACCAARAGQMRLALKHLLPCADDRRAAPLGLLCAGLLGELGAVKAGSF</sequence>
<accession>A0A7S0B641</accession>
<name>A0A7S0B641_9DINO</name>
<organism evidence="2">
    <name type="scientific">Pyrodinium bahamense</name>
    <dbReference type="NCBI Taxonomy" id="73915"/>
    <lineage>
        <taxon>Eukaryota</taxon>
        <taxon>Sar</taxon>
        <taxon>Alveolata</taxon>
        <taxon>Dinophyceae</taxon>
        <taxon>Gonyaulacales</taxon>
        <taxon>Pyrocystaceae</taxon>
        <taxon>Pyrodinium</taxon>
    </lineage>
</organism>
<reference evidence="2" key="1">
    <citation type="submission" date="2021-01" db="EMBL/GenBank/DDBJ databases">
        <authorList>
            <person name="Corre E."/>
            <person name="Pelletier E."/>
            <person name="Niang G."/>
            <person name="Scheremetjew M."/>
            <person name="Finn R."/>
            <person name="Kale V."/>
            <person name="Holt S."/>
            <person name="Cochrane G."/>
            <person name="Meng A."/>
            <person name="Brown T."/>
            <person name="Cohen L."/>
        </authorList>
    </citation>
    <scope>NUCLEOTIDE SEQUENCE</scope>
    <source>
        <strain evidence="2">Pbaha01</strain>
    </source>
</reference>